<evidence type="ECO:0000313" key="9">
    <source>
        <dbReference type="EMBL" id="PWY89189.1"/>
    </source>
</evidence>
<dbReference type="GO" id="GO:0003677">
    <property type="term" value="F:DNA binding"/>
    <property type="evidence" value="ECO:0007669"/>
    <property type="project" value="UniProtKB-KW"/>
</dbReference>
<dbReference type="GO" id="GO:0000981">
    <property type="term" value="F:DNA-binding transcription factor activity, RNA polymerase II-specific"/>
    <property type="evidence" value="ECO:0007669"/>
    <property type="project" value="InterPro"/>
</dbReference>
<keyword evidence="10" id="KW-1185">Reference proteome</keyword>
<dbReference type="Gene3D" id="4.10.240.10">
    <property type="entry name" value="Zn(2)-C6 fungal-type DNA-binding domain"/>
    <property type="match status" value="1"/>
</dbReference>
<dbReference type="EMBL" id="MSFL01000004">
    <property type="protein sequence ID" value="PWY89189.1"/>
    <property type="molecule type" value="Genomic_DNA"/>
</dbReference>
<comment type="caution">
    <text evidence="9">The sequence shown here is derived from an EMBL/GenBank/DDBJ whole genome shotgun (WGS) entry which is preliminary data.</text>
</comment>
<dbReference type="SMART" id="SM00906">
    <property type="entry name" value="Fungal_trans"/>
    <property type="match status" value="1"/>
</dbReference>
<feature type="region of interest" description="Disordered" evidence="7">
    <location>
        <begin position="131"/>
        <end position="163"/>
    </location>
</feature>
<keyword evidence="3" id="KW-0805">Transcription regulation</keyword>
<proteinExistence type="predicted"/>
<comment type="subcellular location">
    <subcellularLocation>
        <location evidence="1">Nucleus</location>
    </subcellularLocation>
</comment>
<dbReference type="OrthoDB" id="4898680at2759"/>
<dbReference type="SUPFAM" id="SSF57701">
    <property type="entry name" value="Zn2/Cys6 DNA-binding domain"/>
    <property type="match status" value="1"/>
</dbReference>
<evidence type="ECO:0000256" key="6">
    <source>
        <dbReference type="ARBA" id="ARBA00023242"/>
    </source>
</evidence>
<keyword evidence="2" id="KW-0479">Metal-binding</keyword>
<evidence type="ECO:0000256" key="3">
    <source>
        <dbReference type="ARBA" id="ARBA00023015"/>
    </source>
</evidence>
<protein>
    <recommendedName>
        <fullName evidence="8">Zn(2)-C6 fungal-type domain-containing protein</fullName>
    </recommendedName>
</protein>
<dbReference type="PANTHER" id="PTHR31001:SF40">
    <property type="entry name" value="ZN(II)2CYS6 TRANSCRIPTION FACTOR (EUROFUNG)"/>
    <property type="match status" value="1"/>
</dbReference>
<dbReference type="RefSeq" id="XP_025402376.1">
    <property type="nucleotide sequence ID" value="XM_025540854.1"/>
</dbReference>
<dbReference type="GO" id="GO:0008270">
    <property type="term" value="F:zinc ion binding"/>
    <property type="evidence" value="ECO:0007669"/>
    <property type="project" value="InterPro"/>
</dbReference>
<feature type="domain" description="Zn(2)-C6 fungal-type" evidence="8">
    <location>
        <begin position="13"/>
        <end position="43"/>
    </location>
</feature>
<evidence type="ECO:0000313" key="10">
    <source>
        <dbReference type="Proteomes" id="UP000247233"/>
    </source>
</evidence>
<sequence length="712" mass="79258">MPPLRRKNGREPACEACRLRKLACDHEQPSCRRCHRLSLKCIYLANPLAKVPRSIPAPASTTTTTTTSPIPIQAPPPSNPNQDPAVVSSKTCCPGAESTTPIVESSAEYLGPTSFTSVFVEHRDRFEVDDALRTSSSAVGTTTPPTSSSNPPAAPTPDEPTIPPRIIHLGVQILQNIPDQETCDSLFEKLSPLMDACLRPAYRLGSDLTWSEYRSQLTSSTTSSTPSPLQTMAHRISIASLSPLHPSDSPRRWVESFSGKQTRWEFLGTLFTYWSAGAALMSPGGESEASRAYRARRGVKAGSRDLMVHLKRCAAMCMELCSQIGAVNALFVHLAYKHNILESMASGDKSLSFWRQHGDVIAVTTSIGLHREMSSEWDKVSFQHEIKRRLYASIYNFDKVISTFTGRPPLLNRRYSTTQLPREISDEDIMSEAGLSGALAHLDANGWDRSAGRTLYPTTLLRARAMLAKNREAILEVLETSQDSITESAVQECFQLKASAHEMFAQFPDDLTFKDEYIDDADVPGPVLFLRILVRLDFLLSMFILERLLTRHKVVTEQTLIHVSQEMLGLTLIFWKHKDRFVNHHDFSWLAMSYAAPCSGILCLELLRQASHPQSYTLDLPRSEIIQNLSLLVAFLDWLRPWESDGAVRTQIKAILQRSLDRILSMPASLCGPMPAFEDRSVSMGIPDFAGAEYPHLELLNTFGWVDWGAGV</sequence>
<dbReference type="AlphaFoldDB" id="A0A317WS41"/>
<dbReference type="VEuPathDB" id="FungiDB:BO70DRAFT_331057"/>
<name>A0A317WS41_9EURO</name>
<evidence type="ECO:0000256" key="1">
    <source>
        <dbReference type="ARBA" id="ARBA00004123"/>
    </source>
</evidence>
<dbReference type="GO" id="GO:0006351">
    <property type="term" value="P:DNA-templated transcription"/>
    <property type="evidence" value="ECO:0007669"/>
    <property type="project" value="InterPro"/>
</dbReference>
<organism evidence="9 10">
    <name type="scientific">Aspergillus heteromorphus CBS 117.55</name>
    <dbReference type="NCBI Taxonomy" id="1448321"/>
    <lineage>
        <taxon>Eukaryota</taxon>
        <taxon>Fungi</taxon>
        <taxon>Dikarya</taxon>
        <taxon>Ascomycota</taxon>
        <taxon>Pezizomycotina</taxon>
        <taxon>Eurotiomycetes</taxon>
        <taxon>Eurotiomycetidae</taxon>
        <taxon>Eurotiales</taxon>
        <taxon>Aspergillaceae</taxon>
        <taxon>Aspergillus</taxon>
        <taxon>Aspergillus subgen. Circumdati</taxon>
    </lineage>
</organism>
<feature type="compositionally biased region" description="Low complexity" evidence="7">
    <location>
        <begin position="134"/>
        <end position="151"/>
    </location>
</feature>
<dbReference type="PROSITE" id="PS00463">
    <property type="entry name" value="ZN2_CY6_FUNGAL_1"/>
    <property type="match status" value="1"/>
</dbReference>
<gene>
    <name evidence="9" type="ORF">BO70DRAFT_331057</name>
</gene>
<feature type="region of interest" description="Disordered" evidence="7">
    <location>
        <begin position="55"/>
        <end position="91"/>
    </location>
</feature>
<evidence type="ECO:0000256" key="4">
    <source>
        <dbReference type="ARBA" id="ARBA00023125"/>
    </source>
</evidence>
<dbReference type="InterPro" id="IPR001138">
    <property type="entry name" value="Zn2Cys6_DnaBD"/>
</dbReference>
<keyword evidence="6" id="KW-0539">Nucleus</keyword>
<feature type="compositionally biased region" description="Low complexity" evidence="7">
    <location>
        <begin position="55"/>
        <end position="71"/>
    </location>
</feature>
<dbReference type="GO" id="GO:0009893">
    <property type="term" value="P:positive regulation of metabolic process"/>
    <property type="evidence" value="ECO:0007669"/>
    <property type="project" value="UniProtKB-ARBA"/>
</dbReference>
<dbReference type="SMART" id="SM00066">
    <property type="entry name" value="GAL4"/>
    <property type="match status" value="1"/>
</dbReference>
<keyword evidence="4" id="KW-0238">DNA-binding</keyword>
<dbReference type="GO" id="GO:0005634">
    <property type="term" value="C:nucleus"/>
    <property type="evidence" value="ECO:0007669"/>
    <property type="project" value="UniProtKB-SubCell"/>
</dbReference>
<dbReference type="CDD" id="cd12148">
    <property type="entry name" value="fungal_TF_MHR"/>
    <property type="match status" value="1"/>
</dbReference>
<feature type="compositionally biased region" description="Pro residues" evidence="7">
    <location>
        <begin position="152"/>
        <end position="163"/>
    </location>
</feature>
<dbReference type="Pfam" id="PF00172">
    <property type="entry name" value="Zn_clus"/>
    <property type="match status" value="1"/>
</dbReference>
<evidence type="ECO:0000259" key="8">
    <source>
        <dbReference type="PROSITE" id="PS50048"/>
    </source>
</evidence>
<dbReference type="GeneID" id="37063091"/>
<evidence type="ECO:0000256" key="7">
    <source>
        <dbReference type="SAM" id="MobiDB-lite"/>
    </source>
</evidence>
<reference evidence="9 10" key="1">
    <citation type="submission" date="2016-12" db="EMBL/GenBank/DDBJ databases">
        <title>The genomes of Aspergillus section Nigri reveals drivers in fungal speciation.</title>
        <authorList>
            <consortium name="DOE Joint Genome Institute"/>
            <person name="Vesth T.C."/>
            <person name="Nybo J."/>
            <person name="Theobald S."/>
            <person name="Brandl J."/>
            <person name="Frisvad J.C."/>
            <person name="Nielsen K.F."/>
            <person name="Lyhne E.K."/>
            <person name="Kogle M.E."/>
            <person name="Kuo A."/>
            <person name="Riley R."/>
            <person name="Clum A."/>
            <person name="Nolan M."/>
            <person name="Lipzen A."/>
            <person name="Salamov A."/>
            <person name="Henrissat B."/>
            <person name="Wiebenga A."/>
            <person name="De Vries R.P."/>
            <person name="Grigoriev I.V."/>
            <person name="Mortensen U.H."/>
            <person name="Andersen M.R."/>
            <person name="Baker S.E."/>
        </authorList>
    </citation>
    <scope>NUCLEOTIDE SEQUENCE [LARGE SCALE GENOMIC DNA]</scope>
    <source>
        <strain evidence="9 10">CBS 117.55</strain>
    </source>
</reference>
<dbReference type="CDD" id="cd00067">
    <property type="entry name" value="GAL4"/>
    <property type="match status" value="1"/>
</dbReference>
<dbReference type="Proteomes" id="UP000247233">
    <property type="component" value="Unassembled WGS sequence"/>
</dbReference>
<dbReference type="Pfam" id="PF04082">
    <property type="entry name" value="Fungal_trans"/>
    <property type="match status" value="1"/>
</dbReference>
<dbReference type="STRING" id="1448321.A0A317WS41"/>
<dbReference type="InterPro" id="IPR050613">
    <property type="entry name" value="Sec_Metabolite_Reg"/>
</dbReference>
<dbReference type="InterPro" id="IPR036864">
    <property type="entry name" value="Zn2-C6_fun-type_DNA-bd_sf"/>
</dbReference>
<dbReference type="PANTHER" id="PTHR31001">
    <property type="entry name" value="UNCHARACTERIZED TRANSCRIPTIONAL REGULATORY PROTEIN"/>
    <property type="match status" value="1"/>
</dbReference>
<evidence type="ECO:0000256" key="5">
    <source>
        <dbReference type="ARBA" id="ARBA00023163"/>
    </source>
</evidence>
<dbReference type="InterPro" id="IPR007219">
    <property type="entry name" value="XnlR_reg_dom"/>
</dbReference>
<evidence type="ECO:0000256" key="2">
    <source>
        <dbReference type="ARBA" id="ARBA00022723"/>
    </source>
</evidence>
<accession>A0A317WS41</accession>
<keyword evidence="5" id="KW-0804">Transcription</keyword>
<dbReference type="PROSITE" id="PS50048">
    <property type="entry name" value="ZN2_CY6_FUNGAL_2"/>
    <property type="match status" value="1"/>
</dbReference>